<dbReference type="InterPro" id="IPR036873">
    <property type="entry name" value="Rhodanese-like_dom_sf"/>
</dbReference>
<evidence type="ECO:0000256" key="2">
    <source>
        <dbReference type="ARBA" id="ARBA00022737"/>
    </source>
</evidence>
<dbReference type="PANTHER" id="PTHR11364">
    <property type="entry name" value="THIOSULFATE SULFERTANSFERASE"/>
    <property type="match status" value="1"/>
</dbReference>
<gene>
    <name evidence="4" type="ORF">SAMN05661109_00635</name>
</gene>
<evidence type="ECO:0000259" key="3">
    <source>
        <dbReference type="PROSITE" id="PS50206"/>
    </source>
</evidence>
<name>A0A1H9QQA0_9CORY</name>
<protein>
    <submittedName>
        <fullName evidence="4">Thiosulfate/3-mercaptopyruvate sulfurtransferase</fullName>
    </submittedName>
</protein>
<accession>A0A1H9QQA0</accession>
<dbReference type="CDD" id="cd01448">
    <property type="entry name" value="TST_Repeat_1"/>
    <property type="match status" value="1"/>
</dbReference>
<dbReference type="PANTHER" id="PTHR11364:SF27">
    <property type="entry name" value="SULFURTRANSFERASE"/>
    <property type="match status" value="1"/>
</dbReference>
<dbReference type="AlphaFoldDB" id="A0A1H9QQA0"/>
<reference evidence="5" key="1">
    <citation type="submission" date="2016-10" db="EMBL/GenBank/DDBJ databases">
        <authorList>
            <person name="Varghese N."/>
            <person name="Submissions S."/>
        </authorList>
    </citation>
    <scope>NUCLEOTIDE SEQUENCE [LARGE SCALE GENOMIC DNA]</scope>
    <source>
        <strain evidence="5">DSM 20524</strain>
    </source>
</reference>
<feature type="domain" description="Rhodanese" evidence="3">
    <location>
        <begin position="168"/>
        <end position="261"/>
    </location>
</feature>
<keyword evidence="5" id="KW-1185">Reference proteome</keyword>
<evidence type="ECO:0000313" key="5">
    <source>
        <dbReference type="Proteomes" id="UP000198929"/>
    </source>
</evidence>
<dbReference type="InterPro" id="IPR045078">
    <property type="entry name" value="TST/MPST-like"/>
</dbReference>
<evidence type="ECO:0000256" key="1">
    <source>
        <dbReference type="ARBA" id="ARBA00022679"/>
    </source>
</evidence>
<dbReference type="Gene3D" id="3.40.250.10">
    <property type="entry name" value="Rhodanese-like domain"/>
    <property type="match status" value="2"/>
</dbReference>
<feature type="domain" description="Rhodanese" evidence="3">
    <location>
        <begin position="13"/>
        <end position="138"/>
    </location>
</feature>
<dbReference type="SUPFAM" id="SSF52821">
    <property type="entry name" value="Rhodanese/Cell cycle control phosphatase"/>
    <property type="match status" value="2"/>
</dbReference>
<proteinExistence type="predicted"/>
<evidence type="ECO:0000313" key="4">
    <source>
        <dbReference type="EMBL" id="SER62761.1"/>
    </source>
</evidence>
<dbReference type="STRING" id="1121357.SAMN05661109_00635"/>
<dbReference type="Proteomes" id="UP000198929">
    <property type="component" value="Unassembled WGS sequence"/>
</dbReference>
<dbReference type="PROSITE" id="PS50206">
    <property type="entry name" value="RHODANESE_3"/>
    <property type="match status" value="2"/>
</dbReference>
<dbReference type="InterPro" id="IPR001763">
    <property type="entry name" value="Rhodanese-like_dom"/>
</dbReference>
<dbReference type="Pfam" id="PF00581">
    <property type="entry name" value="Rhodanese"/>
    <property type="match status" value="2"/>
</dbReference>
<dbReference type="RefSeq" id="WP_092256055.1">
    <property type="nucleotide sequence ID" value="NZ_CP047199.1"/>
</dbReference>
<keyword evidence="4" id="KW-0670">Pyruvate</keyword>
<dbReference type="GO" id="GO:0004792">
    <property type="term" value="F:thiosulfate-cyanide sulfurtransferase activity"/>
    <property type="evidence" value="ECO:0007669"/>
    <property type="project" value="TreeGrafter"/>
</dbReference>
<keyword evidence="1 4" id="KW-0808">Transferase</keyword>
<organism evidence="4 5">
    <name type="scientific">Corynebacterium cystitidis DSM 20524</name>
    <dbReference type="NCBI Taxonomy" id="1121357"/>
    <lineage>
        <taxon>Bacteria</taxon>
        <taxon>Bacillati</taxon>
        <taxon>Actinomycetota</taxon>
        <taxon>Actinomycetes</taxon>
        <taxon>Mycobacteriales</taxon>
        <taxon>Corynebacteriaceae</taxon>
        <taxon>Corynebacterium</taxon>
    </lineage>
</organism>
<dbReference type="EMBL" id="FOGQ01000002">
    <property type="protein sequence ID" value="SER62761.1"/>
    <property type="molecule type" value="Genomic_DNA"/>
</dbReference>
<sequence>MPLLTDASWLHSRLSDVTLIDATTIFDPAEPDNRVQARKSRDAYEAGHIPGAVHADLMYALARQDTHLHCMALDSVDFQSEARKLGISDDSHIVIYDQGTMMWATRLWWNLRLEGHSNVSVFDGGLPAWRERGYPVETGTVTAVPGDFTACRRPELYATVDDVAAAIDDPSTILINALDRDSYIKAHIPGSVNVPCAEAVDAAAFEAVGALDEGKRVITYCGGGIAATFDAFQLARLGRDDVRVYDGSMTDWTSDPSRPLEHGTD</sequence>
<dbReference type="SMART" id="SM00450">
    <property type="entry name" value="RHOD"/>
    <property type="match status" value="2"/>
</dbReference>
<keyword evidence="2" id="KW-0677">Repeat</keyword>